<dbReference type="CDD" id="cd01127">
    <property type="entry name" value="TrwB_TraG_TraD_VirD4"/>
    <property type="match status" value="1"/>
</dbReference>
<evidence type="ECO:0000256" key="3">
    <source>
        <dbReference type="PROSITE-ProRule" id="PRU00289"/>
    </source>
</evidence>
<dbReference type="EMBL" id="MN577568">
    <property type="protein sequence ID" value="QGT50227.1"/>
    <property type="molecule type" value="Genomic_DNA"/>
</dbReference>
<accession>A0A650EKE2</accession>
<dbReference type="Gene3D" id="3.40.50.300">
    <property type="entry name" value="P-loop containing nucleotide triphosphate hydrolases"/>
    <property type="match status" value="1"/>
</dbReference>
<proteinExistence type="predicted"/>
<dbReference type="InterPro" id="IPR050206">
    <property type="entry name" value="FtsK/SpoIIIE/SftA"/>
</dbReference>
<evidence type="ECO:0000313" key="5">
    <source>
        <dbReference type="EMBL" id="QGT50227.1"/>
    </source>
</evidence>
<gene>
    <name evidence="5" type="ORF">Helico6505_0590</name>
</gene>
<organism evidence="5">
    <name type="scientific">uncultured Helicobacter sp</name>
    <dbReference type="NCBI Taxonomy" id="175537"/>
    <lineage>
        <taxon>Bacteria</taxon>
        <taxon>Pseudomonadati</taxon>
        <taxon>Campylobacterota</taxon>
        <taxon>Epsilonproteobacteria</taxon>
        <taxon>Campylobacterales</taxon>
        <taxon>Helicobacteraceae</taxon>
        <taxon>Helicobacter</taxon>
        <taxon>environmental samples</taxon>
    </lineage>
</organism>
<feature type="binding site" evidence="3">
    <location>
        <begin position="295"/>
        <end position="302"/>
    </location>
    <ligand>
        <name>ATP</name>
        <dbReference type="ChEBI" id="CHEBI:30616"/>
    </ligand>
</feature>
<dbReference type="InterPro" id="IPR027417">
    <property type="entry name" value="P-loop_NTPase"/>
</dbReference>
<keyword evidence="1 3" id="KW-0547">Nucleotide-binding</keyword>
<name>A0A650EKE2_9HELI</name>
<feature type="domain" description="FtsK" evidence="4">
    <location>
        <begin position="278"/>
        <end position="447"/>
    </location>
</feature>
<dbReference type="AlphaFoldDB" id="A0A650EKE2"/>
<dbReference type="InterPro" id="IPR002543">
    <property type="entry name" value="FtsK_dom"/>
</dbReference>
<protein>
    <recommendedName>
        <fullName evidence="4">FtsK domain-containing protein</fullName>
    </recommendedName>
</protein>
<dbReference type="SUPFAM" id="SSF52540">
    <property type="entry name" value="P-loop containing nucleoside triphosphate hydrolases"/>
    <property type="match status" value="1"/>
</dbReference>
<evidence type="ECO:0000256" key="2">
    <source>
        <dbReference type="ARBA" id="ARBA00022840"/>
    </source>
</evidence>
<dbReference type="PROSITE" id="PS50901">
    <property type="entry name" value="FTSK"/>
    <property type="match status" value="1"/>
</dbReference>
<evidence type="ECO:0000256" key="1">
    <source>
        <dbReference type="ARBA" id="ARBA00022741"/>
    </source>
</evidence>
<sequence>MADIYTTKIEENLIERVLKEGLDCQFPKYHILRIAIAKTLSMQKFRLDAEFWESKKLGGEKKGEYHLSQVTGKGKEEKEDFDMLLRAMFYMQHKEELESKNQDIFSDEKLYLSILEKYIHRGLYELQHSWKNTDCFYQWCLDNLSLYIGNPPAEVRESSPTDNQGYYPKIEKYFKDCAVSIYRISEDNSYRHHICKIEVQDATKIPHFKKKFETLENVLGCNAHYEACKGISKAFNIYIQKPQSQWQNPNLRDFQQGLAYLQKQSYALGVFAGMNIDKKPVCFDLKDAPHLLVAGTTNSGKSVLLKNIILCLLQNKEVQITIIDPKQGSEFGEFKEVKNIEVFTAEESCKCAEEFIEEMESRYKANAQGTSYQSMSYKILIVDELNNLTRNNKNMLDKLTNLAEKMRGCKMHLILGSQRPDAKTFAGLRDNIPARIALKVSKGTESRIILDELGAEKLSGKGDMLLKFNGKDTLMAFGIKLSPEELQTQLRGLR</sequence>
<dbReference type="PANTHER" id="PTHR22683:SF47">
    <property type="entry name" value="FTSK DOMAIN-CONTAINING PROTEIN YDCQ"/>
    <property type="match status" value="1"/>
</dbReference>
<dbReference type="GO" id="GO:0003677">
    <property type="term" value="F:DNA binding"/>
    <property type="evidence" value="ECO:0007669"/>
    <property type="project" value="InterPro"/>
</dbReference>
<dbReference type="Pfam" id="PF01580">
    <property type="entry name" value="FtsK_SpoIIIE"/>
    <property type="match status" value="1"/>
</dbReference>
<dbReference type="PANTHER" id="PTHR22683">
    <property type="entry name" value="SPORULATION PROTEIN RELATED"/>
    <property type="match status" value="1"/>
</dbReference>
<reference evidence="5" key="1">
    <citation type="journal article" date="2020" name="J. ISSAAS">
        <title>Lactobacilli and other gastrointestinal microbiota of Peromyscus leucopus, reservoir host for agents of Lyme disease and other zoonoses in North America.</title>
        <authorList>
            <person name="Milovic A."/>
            <person name="Bassam K."/>
            <person name="Shao H."/>
            <person name="Chatzistamou I."/>
            <person name="Tufts D.M."/>
            <person name="Diuk-Wasser M."/>
            <person name="Barbour A.G."/>
        </authorList>
    </citation>
    <scope>NUCLEOTIDE SEQUENCE</scope>
    <source>
        <strain evidence="5">LL4</strain>
    </source>
</reference>
<evidence type="ECO:0000259" key="4">
    <source>
        <dbReference type="PROSITE" id="PS50901"/>
    </source>
</evidence>
<dbReference type="GO" id="GO:0005524">
    <property type="term" value="F:ATP binding"/>
    <property type="evidence" value="ECO:0007669"/>
    <property type="project" value="UniProtKB-UniRule"/>
</dbReference>
<keyword evidence="2 3" id="KW-0067">ATP-binding</keyword>